<dbReference type="PANTHER" id="PTHR12828:SF3">
    <property type="entry name" value="PROTEASOME MATURATION PROTEIN"/>
    <property type="match status" value="1"/>
</dbReference>
<evidence type="ECO:0000313" key="5">
    <source>
        <dbReference type="Proteomes" id="UP001186944"/>
    </source>
</evidence>
<comment type="caution">
    <text evidence="4">The sequence shown here is derived from an EMBL/GenBank/DDBJ whole genome shotgun (WGS) entry which is preliminary data.</text>
</comment>
<dbReference type="EMBL" id="VSWD01000006">
    <property type="protein sequence ID" value="KAK3099199.1"/>
    <property type="molecule type" value="Genomic_DNA"/>
</dbReference>
<keyword evidence="5" id="KW-1185">Reference proteome</keyword>
<accession>A0AA89BWM2</accession>
<evidence type="ECO:0000313" key="4">
    <source>
        <dbReference type="EMBL" id="KAK3099199.1"/>
    </source>
</evidence>
<feature type="region of interest" description="Disordered" evidence="3">
    <location>
        <begin position="1"/>
        <end position="20"/>
    </location>
</feature>
<dbReference type="Proteomes" id="UP001186944">
    <property type="component" value="Unassembled WGS sequence"/>
</dbReference>
<evidence type="ECO:0000256" key="3">
    <source>
        <dbReference type="SAM" id="MobiDB-lite"/>
    </source>
</evidence>
<dbReference type="Pfam" id="PF05348">
    <property type="entry name" value="UMP1"/>
    <property type="match status" value="1"/>
</dbReference>
<evidence type="ECO:0000256" key="1">
    <source>
        <dbReference type="ARBA" id="ARBA00023186"/>
    </source>
</evidence>
<dbReference type="GO" id="GO:0005634">
    <property type="term" value="C:nucleus"/>
    <property type="evidence" value="ECO:0007669"/>
    <property type="project" value="TreeGrafter"/>
</dbReference>
<name>A0AA89BWM2_PINIB</name>
<reference evidence="4" key="1">
    <citation type="submission" date="2019-08" db="EMBL/GenBank/DDBJ databases">
        <title>The improved chromosome-level genome for the pearl oyster Pinctada fucata martensii using PacBio sequencing and Hi-C.</title>
        <authorList>
            <person name="Zheng Z."/>
        </authorList>
    </citation>
    <scope>NUCLEOTIDE SEQUENCE</scope>
    <source>
        <strain evidence="4">ZZ-2019</strain>
        <tissue evidence="4">Adductor muscle</tissue>
    </source>
</reference>
<evidence type="ECO:0008006" key="6">
    <source>
        <dbReference type="Google" id="ProtNLM"/>
    </source>
</evidence>
<organism evidence="4 5">
    <name type="scientific">Pinctada imbricata</name>
    <name type="common">Atlantic pearl-oyster</name>
    <name type="synonym">Pinctada martensii</name>
    <dbReference type="NCBI Taxonomy" id="66713"/>
    <lineage>
        <taxon>Eukaryota</taxon>
        <taxon>Metazoa</taxon>
        <taxon>Spiralia</taxon>
        <taxon>Lophotrochozoa</taxon>
        <taxon>Mollusca</taxon>
        <taxon>Bivalvia</taxon>
        <taxon>Autobranchia</taxon>
        <taxon>Pteriomorphia</taxon>
        <taxon>Pterioida</taxon>
        <taxon>Pterioidea</taxon>
        <taxon>Pteriidae</taxon>
        <taxon>Pinctada</taxon>
    </lineage>
</organism>
<sequence>MQYGLHSSRESTSAVHPLEHSEKHWNENKCQMDFAMLRKMEGIHMPLRLQMENNISQKMCRLPGMVSSNVMRDTLTGRDEMIDFEDVLNNPFEAEEVGNIHMLMEKRQGLL</sequence>
<dbReference type="AlphaFoldDB" id="A0AA89BWM2"/>
<comment type="similarity">
    <text evidence="2">Belongs to the POMP/UMP1 family.</text>
</comment>
<keyword evidence="1" id="KW-0143">Chaperone</keyword>
<evidence type="ECO:0000256" key="2">
    <source>
        <dbReference type="ARBA" id="ARBA00043974"/>
    </source>
</evidence>
<dbReference type="GO" id="GO:0043248">
    <property type="term" value="P:proteasome assembly"/>
    <property type="evidence" value="ECO:0007669"/>
    <property type="project" value="InterPro"/>
</dbReference>
<dbReference type="InterPro" id="IPR008012">
    <property type="entry name" value="Ump1"/>
</dbReference>
<dbReference type="PANTHER" id="PTHR12828">
    <property type="entry name" value="PROTEASOME MATURATION PROTEIN UMP1"/>
    <property type="match status" value="1"/>
</dbReference>
<gene>
    <name evidence="4" type="ORF">FSP39_000905</name>
</gene>
<dbReference type="GO" id="GO:0005737">
    <property type="term" value="C:cytoplasm"/>
    <property type="evidence" value="ECO:0007669"/>
    <property type="project" value="TreeGrafter"/>
</dbReference>
<proteinExistence type="inferred from homology"/>
<protein>
    <recommendedName>
        <fullName evidence="6">Proteasome maturation protein</fullName>
    </recommendedName>
</protein>